<sequence length="257" mass="29322">MIVQQSLLILWDVLKTIFVSIGLIFTEIKRLFFYKRKDVRGKLALVTGGANGLGRGICLRLAELGCRIAIADINLKAAEKTCEEIRGKGYKAKAYKIDVTNADEITKLRDDVFNDLGTVDILINNAGLMSNKNLEETSENIEAMLKVNILGVILNLRTEKWRKKIKTTCVCPYYIKTREDVIDFLNPKFPALEMEDAANETVEGILREDRVVTIPRHQMALCKFLNIFPLSVQEAVRDRILKEYEFNNPNCKLNFDF</sequence>
<evidence type="ECO:0000256" key="1">
    <source>
        <dbReference type="SAM" id="Phobius"/>
    </source>
</evidence>
<dbReference type="GO" id="GO:0005811">
    <property type="term" value="C:lipid droplet"/>
    <property type="evidence" value="ECO:0007669"/>
    <property type="project" value="TreeGrafter"/>
</dbReference>
<dbReference type="PANTHER" id="PTHR24322">
    <property type="entry name" value="PKSB"/>
    <property type="match status" value="1"/>
</dbReference>
<dbReference type="EMBL" id="CVRI01000057">
    <property type="protein sequence ID" value="CRL02351.1"/>
    <property type="molecule type" value="Genomic_DNA"/>
</dbReference>
<dbReference type="InterPro" id="IPR036291">
    <property type="entry name" value="NAD(P)-bd_dom_sf"/>
</dbReference>
<keyword evidence="1" id="KW-1133">Transmembrane helix</keyword>
<proteinExistence type="predicted"/>
<gene>
    <name evidence="2" type="ORF">CLUMA_CG015210</name>
</gene>
<name>A0A1J1IQ54_9DIPT</name>
<keyword evidence="3" id="KW-1185">Reference proteome</keyword>
<dbReference type="SUPFAM" id="SSF51735">
    <property type="entry name" value="NAD(P)-binding Rossmann-fold domains"/>
    <property type="match status" value="1"/>
</dbReference>
<dbReference type="InterPro" id="IPR002347">
    <property type="entry name" value="SDR_fam"/>
</dbReference>
<feature type="transmembrane region" description="Helical" evidence="1">
    <location>
        <begin position="6"/>
        <end position="26"/>
    </location>
</feature>
<dbReference type="OrthoDB" id="6251714at2759"/>
<reference evidence="2 3" key="1">
    <citation type="submission" date="2015-04" db="EMBL/GenBank/DDBJ databases">
        <authorList>
            <person name="Syromyatnikov M.Y."/>
            <person name="Popov V.N."/>
        </authorList>
    </citation>
    <scope>NUCLEOTIDE SEQUENCE [LARGE SCALE GENOMIC DNA]</scope>
</reference>
<protein>
    <submittedName>
        <fullName evidence="2">CLUMA_CG015210, isoform A</fullName>
    </submittedName>
</protein>
<dbReference type="Gene3D" id="3.40.50.720">
    <property type="entry name" value="NAD(P)-binding Rossmann-like Domain"/>
    <property type="match status" value="1"/>
</dbReference>
<dbReference type="Pfam" id="PF00106">
    <property type="entry name" value="adh_short"/>
    <property type="match status" value="1"/>
</dbReference>
<keyword evidence="1" id="KW-0472">Membrane</keyword>
<dbReference type="PRINTS" id="PR00081">
    <property type="entry name" value="GDHRDH"/>
</dbReference>
<dbReference type="Proteomes" id="UP000183832">
    <property type="component" value="Unassembled WGS sequence"/>
</dbReference>
<evidence type="ECO:0000313" key="2">
    <source>
        <dbReference type="EMBL" id="CRL02351.1"/>
    </source>
</evidence>
<dbReference type="STRING" id="568069.A0A1J1IQ54"/>
<dbReference type="GO" id="GO:0016616">
    <property type="term" value="F:oxidoreductase activity, acting on the CH-OH group of donors, NAD or NADP as acceptor"/>
    <property type="evidence" value="ECO:0007669"/>
    <property type="project" value="TreeGrafter"/>
</dbReference>
<keyword evidence="1" id="KW-0812">Transmembrane</keyword>
<dbReference type="PANTHER" id="PTHR24322:SF748">
    <property type="entry name" value="FI23927P1-RELATED"/>
    <property type="match status" value="1"/>
</dbReference>
<dbReference type="AlphaFoldDB" id="A0A1J1IQ54"/>
<evidence type="ECO:0000313" key="3">
    <source>
        <dbReference type="Proteomes" id="UP000183832"/>
    </source>
</evidence>
<organism evidence="2 3">
    <name type="scientific">Clunio marinus</name>
    <dbReference type="NCBI Taxonomy" id="568069"/>
    <lineage>
        <taxon>Eukaryota</taxon>
        <taxon>Metazoa</taxon>
        <taxon>Ecdysozoa</taxon>
        <taxon>Arthropoda</taxon>
        <taxon>Hexapoda</taxon>
        <taxon>Insecta</taxon>
        <taxon>Pterygota</taxon>
        <taxon>Neoptera</taxon>
        <taxon>Endopterygota</taxon>
        <taxon>Diptera</taxon>
        <taxon>Nematocera</taxon>
        <taxon>Chironomoidea</taxon>
        <taxon>Chironomidae</taxon>
        <taxon>Clunio</taxon>
    </lineage>
</organism>
<accession>A0A1J1IQ54</accession>